<dbReference type="CDD" id="cd01522">
    <property type="entry name" value="RHOD_1"/>
    <property type="match status" value="1"/>
</dbReference>
<evidence type="ECO:0000313" key="2">
    <source>
        <dbReference type="EMBL" id="GGI18112.1"/>
    </source>
</evidence>
<dbReference type="SMART" id="SM00450">
    <property type="entry name" value="RHOD"/>
    <property type="match status" value="1"/>
</dbReference>
<dbReference type="SUPFAM" id="SSF52821">
    <property type="entry name" value="Rhodanese/Cell cycle control phosphatase"/>
    <property type="match status" value="1"/>
</dbReference>
<dbReference type="EMBL" id="BMDI01000001">
    <property type="protein sequence ID" value="GGI18112.1"/>
    <property type="molecule type" value="Genomic_DNA"/>
</dbReference>
<dbReference type="Proteomes" id="UP000642180">
    <property type="component" value="Unassembled WGS sequence"/>
</dbReference>
<dbReference type="AlphaFoldDB" id="A0A8J3F284"/>
<dbReference type="Gene3D" id="3.40.250.10">
    <property type="entry name" value="Rhodanese-like domain"/>
    <property type="match status" value="1"/>
</dbReference>
<evidence type="ECO:0000313" key="3">
    <source>
        <dbReference type="Proteomes" id="UP000642180"/>
    </source>
</evidence>
<feature type="domain" description="Rhodanese" evidence="1">
    <location>
        <begin position="34"/>
        <end position="137"/>
    </location>
</feature>
<dbReference type="InterPro" id="IPR001763">
    <property type="entry name" value="Rhodanese-like_dom"/>
</dbReference>
<dbReference type="Pfam" id="PF00581">
    <property type="entry name" value="Rhodanese"/>
    <property type="match status" value="1"/>
</dbReference>
<evidence type="ECO:0000259" key="1">
    <source>
        <dbReference type="PROSITE" id="PS50206"/>
    </source>
</evidence>
<dbReference type="RefSeq" id="WP_188380374.1">
    <property type="nucleotide sequence ID" value="NZ_BMDI01000001.1"/>
</dbReference>
<dbReference type="InterPro" id="IPR036873">
    <property type="entry name" value="Rhodanese-like_dom_sf"/>
</dbReference>
<protein>
    <submittedName>
        <fullName evidence="2">Sulfurtransferase</fullName>
    </submittedName>
</protein>
<accession>A0A8J3F284</accession>
<sequence>MNTILDTGRRRGAEAQLPYAGALTPQESHALLQADAKVKLIDVRTDAERDWIGKPQIAPNQQFAVQWTLYPGGKPNPDFLAQLSQVAGKDDVLLFLCRGAVRSKGAAKLAAEHGYTNSFDVLEGFEGAKDAEGHRKNVDGWCKAGLPWIGA</sequence>
<keyword evidence="3" id="KW-1185">Reference proteome</keyword>
<reference evidence="3" key="1">
    <citation type="journal article" date="2019" name="Int. J. Syst. Evol. Microbiol.">
        <title>The Global Catalogue of Microorganisms (GCM) 10K type strain sequencing project: providing services to taxonomists for standard genome sequencing and annotation.</title>
        <authorList>
            <consortium name="The Broad Institute Genomics Platform"/>
            <consortium name="The Broad Institute Genome Sequencing Center for Infectious Disease"/>
            <person name="Wu L."/>
            <person name="Ma J."/>
        </authorList>
    </citation>
    <scope>NUCLEOTIDE SEQUENCE [LARGE SCALE GENOMIC DNA]</scope>
    <source>
        <strain evidence="3">CCM 2767</strain>
    </source>
</reference>
<dbReference type="PROSITE" id="PS50206">
    <property type="entry name" value="RHODANESE_3"/>
    <property type="match status" value="1"/>
</dbReference>
<name>A0A8J3F284_9BURK</name>
<proteinExistence type="predicted"/>
<gene>
    <name evidence="2" type="ORF">GCM10008066_12370</name>
</gene>
<organism evidence="2 3">
    <name type="scientific">Oxalicibacterium faecigallinarum</name>
    <dbReference type="NCBI Taxonomy" id="573741"/>
    <lineage>
        <taxon>Bacteria</taxon>
        <taxon>Pseudomonadati</taxon>
        <taxon>Pseudomonadota</taxon>
        <taxon>Betaproteobacteria</taxon>
        <taxon>Burkholderiales</taxon>
        <taxon>Oxalobacteraceae</taxon>
        <taxon>Oxalicibacterium</taxon>
    </lineage>
</organism>
<comment type="caution">
    <text evidence="2">The sequence shown here is derived from an EMBL/GenBank/DDBJ whole genome shotgun (WGS) entry which is preliminary data.</text>
</comment>